<dbReference type="OrthoDB" id="8565485at2"/>
<dbReference type="Gene3D" id="1.10.530.10">
    <property type="match status" value="1"/>
</dbReference>
<dbReference type="Proteomes" id="UP000000644">
    <property type="component" value="Chromosome"/>
</dbReference>
<dbReference type="InterPro" id="IPR023346">
    <property type="entry name" value="Lysozyme-like_dom_sf"/>
</dbReference>
<dbReference type="CAZy" id="GH23">
    <property type="family name" value="Glycoside Hydrolase Family 23"/>
</dbReference>
<dbReference type="AlphaFoldDB" id="A1VQ70"/>
<feature type="domain" description="Transglycosylase SLT" evidence="1">
    <location>
        <begin position="8"/>
        <end position="122"/>
    </location>
</feature>
<gene>
    <name evidence="2" type="ordered locus">Pnap_2494</name>
</gene>
<dbReference type="HOGENOM" id="CLU_076837_3_1_4"/>
<dbReference type="CDD" id="cd16892">
    <property type="entry name" value="LT_VirB1-like"/>
    <property type="match status" value="1"/>
</dbReference>
<keyword evidence="3" id="KW-1185">Reference proteome</keyword>
<evidence type="ECO:0000259" key="1">
    <source>
        <dbReference type="Pfam" id="PF01464"/>
    </source>
</evidence>
<name>A1VQ70_POLNA</name>
<evidence type="ECO:0000313" key="2">
    <source>
        <dbReference type="EMBL" id="ABM37798.1"/>
    </source>
</evidence>
<dbReference type="SUPFAM" id="SSF53955">
    <property type="entry name" value="Lysozyme-like"/>
    <property type="match status" value="1"/>
</dbReference>
<protein>
    <submittedName>
        <fullName evidence="2">Lytic transglycosylase, catalytic</fullName>
    </submittedName>
</protein>
<organism evidence="2 3">
    <name type="scientific">Polaromonas naphthalenivorans (strain CJ2)</name>
    <dbReference type="NCBI Taxonomy" id="365044"/>
    <lineage>
        <taxon>Bacteria</taxon>
        <taxon>Pseudomonadati</taxon>
        <taxon>Pseudomonadota</taxon>
        <taxon>Betaproteobacteria</taxon>
        <taxon>Burkholderiales</taxon>
        <taxon>Comamonadaceae</taxon>
        <taxon>Polaromonas</taxon>
    </lineage>
</organism>
<evidence type="ECO:0000313" key="3">
    <source>
        <dbReference type="Proteomes" id="UP000000644"/>
    </source>
</evidence>
<dbReference type="InterPro" id="IPR008258">
    <property type="entry name" value="Transglycosylase_SLT_dom_1"/>
</dbReference>
<accession>A1VQ70</accession>
<proteinExistence type="predicted"/>
<dbReference type="KEGG" id="pna:Pnap_2494"/>
<dbReference type="eggNOG" id="COG0741">
    <property type="taxonomic scope" value="Bacteria"/>
</dbReference>
<dbReference type="Pfam" id="PF01464">
    <property type="entry name" value="SLT"/>
    <property type="match status" value="1"/>
</dbReference>
<sequence length="194" mass="19835">MLELLMMCAPAVDPVTMAAVVKQESGGQPWVVNNNTTRKSMAFASKAVAVAAAVAAVGRGESVDMGLAQINSKNLPALGLTVEQVFDPCTNIAAGANILAASYGRAGSLGGALSMYNTGRFDSKIGATYAQKVFGQAGEKVPRIPGGQLAKLPETSSFAANPAAMAAVRLTVTPSPFAAGLSPVRTALQPANWR</sequence>
<dbReference type="RefSeq" id="WP_011801876.1">
    <property type="nucleotide sequence ID" value="NC_008781.1"/>
</dbReference>
<dbReference type="STRING" id="365044.Pnap_2494"/>
<dbReference type="EMBL" id="CP000529">
    <property type="protein sequence ID" value="ABM37798.1"/>
    <property type="molecule type" value="Genomic_DNA"/>
</dbReference>
<reference evidence="3" key="1">
    <citation type="journal article" date="2009" name="Environ. Microbiol.">
        <title>The genome of Polaromonas naphthalenivorans strain CJ2, isolated from coal tar-contaminated sediment, reveals physiological and metabolic versatility and evolution through extensive horizontal gene transfer.</title>
        <authorList>
            <person name="Yagi J.M."/>
            <person name="Sims D."/>
            <person name="Brettin T."/>
            <person name="Bruce D."/>
            <person name="Madsen E.L."/>
        </authorList>
    </citation>
    <scope>NUCLEOTIDE SEQUENCE [LARGE SCALE GENOMIC DNA]</scope>
    <source>
        <strain evidence="3">CJ2</strain>
    </source>
</reference>